<dbReference type="SUPFAM" id="SSF48726">
    <property type="entry name" value="Immunoglobulin"/>
    <property type="match status" value="4"/>
</dbReference>
<evidence type="ECO:0000256" key="11">
    <source>
        <dbReference type="ARBA" id="ARBA00023319"/>
    </source>
</evidence>
<feature type="compositionally biased region" description="Polar residues" evidence="12">
    <location>
        <begin position="980"/>
        <end position="998"/>
    </location>
</feature>
<dbReference type="AlphaFoldDB" id="A0AAW1CYA3"/>
<dbReference type="InterPro" id="IPR013783">
    <property type="entry name" value="Ig-like_fold"/>
</dbReference>
<dbReference type="PANTHER" id="PTHR44170">
    <property type="entry name" value="PROTEIN SIDEKICK"/>
    <property type="match status" value="1"/>
</dbReference>
<accession>A0AAW1CYA3</accession>
<evidence type="ECO:0000256" key="4">
    <source>
        <dbReference type="ARBA" id="ARBA00022692"/>
    </source>
</evidence>
<dbReference type="GO" id="GO:0009653">
    <property type="term" value="P:anatomical structure morphogenesis"/>
    <property type="evidence" value="ECO:0007669"/>
    <property type="project" value="UniProtKB-ARBA"/>
</dbReference>
<feature type="domain" description="Ig-like" evidence="14">
    <location>
        <begin position="138"/>
        <end position="233"/>
    </location>
</feature>
<dbReference type="InterPro" id="IPR007110">
    <property type="entry name" value="Ig-like_dom"/>
</dbReference>
<keyword evidence="3" id="KW-1003">Cell membrane</keyword>
<dbReference type="SMART" id="SM00408">
    <property type="entry name" value="IGc2"/>
    <property type="match status" value="3"/>
</dbReference>
<keyword evidence="6" id="KW-0677">Repeat</keyword>
<dbReference type="SMART" id="SM00060">
    <property type="entry name" value="FN3"/>
    <property type="match status" value="3"/>
</dbReference>
<dbReference type="InterPro" id="IPR003961">
    <property type="entry name" value="FN3_dom"/>
</dbReference>
<comment type="subcellular location">
    <subcellularLocation>
        <location evidence="2">Cell membrane</location>
    </subcellularLocation>
    <subcellularLocation>
        <location evidence="1">Membrane</location>
        <topology evidence="1">Single-pass membrane protein</topology>
    </subcellularLocation>
</comment>
<dbReference type="PANTHER" id="PTHR44170:SF60">
    <property type="entry name" value="ROUNDABOUT HOMOLOG 1"/>
    <property type="match status" value="1"/>
</dbReference>
<dbReference type="GO" id="GO:0007399">
    <property type="term" value="P:nervous system development"/>
    <property type="evidence" value="ECO:0007669"/>
    <property type="project" value="UniProtKB-ARBA"/>
</dbReference>
<evidence type="ECO:0000256" key="5">
    <source>
        <dbReference type="ARBA" id="ARBA00022729"/>
    </source>
</evidence>
<dbReference type="Pfam" id="PF13927">
    <property type="entry name" value="Ig_3"/>
    <property type="match status" value="2"/>
</dbReference>
<evidence type="ECO:0000259" key="14">
    <source>
        <dbReference type="PROSITE" id="PS50835"/>
    </source>
</evidence>
<feature type="domain" description="Fibronectin type-III" evidence="15">
    <location>
        <begin position="351"/>
        <end position="455"/>
    </location>
</feature>
<evidence type="ECO:0000256" key="3">
    <source>
        <dbReference type="ARBA" id="ARBA00022475"/>
    </source>
</evidence>
<dbReference type="Gene3D" id="2.60.40.10">
    <property type="entry name" value="Immunoglobulins"/>
    <property type="match status" value="7"/>
</dbReference>
<dbReference type="CDD" id="cd00063">
    <property type="entry name" value="FN3"/>
    <property type="match status" value="3"/>
</dbReference>
<dbReference type="InterPro" id="IPR036179">
    <property type="entry name" value="Ig-like_dom_sf"/>
</dbReference>
<keyword evidence="10" id="KW-0325">Glycoprotein</keyword>
<organism evidence="16 17">
    <name type="scientific">Rhynocoris fuscipes</name>
    <dbReference type="NCBI Taxonomy" id="488301"/>
    <lineage>
        <taxon>Eukaryota</taxon>
        <taxon>Metazoa</taxon>
        <taxon>Ecdysozoa</taxon>
        <taxon>Arthropoda</taxon>
        <taxon>Hexapoda</taxon>
        <taxon>Insecta</taxon>
        <taxon>Pterygota</taxon>
        <taxon>Neoptera</taxon>
        <taxon>Paraneoptera</taxon>
        <taxon>Hemiptera</taxon>
        <taxon>Heteroptera</taxon>
        <taxon>Panheteroptera</taxon>
        <taxon>Cimicomorpha</taxon>
        <taxon>Reduviidae</taxon>
        <taxon>Harpactorinae</taxon>
        <taxon>Harpactorini</taxon>
        <taxon>Rhynocoris</taxon>
    </lineage>
</organism>
<dbReference type="InterPro" id="IPR003599">
    <property type="entry name" value="Ig_sub"/>
</dbReference>
<feature type="domain" description="Ig-like" evidence="14">
    <location>
        <begin position="243"/>
        <end position="322"/>
    </location>
</feature>
<evidence type="ECO:0000256" key="12">
    <source>
        <dbReference type="SAM" id="MobiDB-lite"/>
    </source>
</evidence>
<reference evidence="16 17" key="1">
    <citation type="submission" date="2022-12" db="EMBL/GenBank/DDBJ databases">
        <title>Chromosome-level genome assembly of true bugs.</title>
        <authorList>
            <person name="Ma L."/>
            <person name="Li H."/>
        </authorList>
    </citation>
    <scope>NUCLEOTIDE SEQUENCE [LARGE SCALE GENOMIC DNA]</scope>
    <source>
        <strain evidence="16">Lab_2022b</strain>
    </source>
</reference>
<sequence length="998" mass="108200">MRIVDGGNLAIQDVRQSDDGKYQCIAKNTVGIRESSVAHLRVHVKPYIVRGPEDAVAMAGGSVVFECLVEGDPVPDVIWQRIAGGGPSMPLSRVHALDNKSLKLESVTPEDEGEYSCEADNGVGTVSASATLTVHSPPVVTLKPTDQIVEVDDDAVFTCGIDGNPRPSVFWSIEGNRTLLYPGESMDRFHASLTPEGQAVLTLQNVVRNDSGIVVVCSAVNQAGSDTWRARLSVTSPDENPPPVIVIGPANQTLPLKSVAALTCNATGQPNPIITWYKDGLAVLPQPRINISETGTLQINDLVKSDSGLYTCVASSRSGKATWSAYLRLESPTNPNIAFFRSPEPSTFPGPPSRPVIVNKTHNSITISWTRNNKIGSSSLIGYQIEMFSRSIDNGSGTSSTGGWVIVGRRVPGPTYTQHHLSPQLSYMFVVRAENSHGLSAPSQTSEPVQPTLDVNSGLDEEHDQHIKEARAALTNGHIVELTHIQPLNSTSIKIVWEIMNADYVEGFYIYSRGLDAPARTTNMLTVLHAGEASGFLVTGLAKFTRYQFFLVPFYKTLDGRPSNSRTARTLEDVPSEPPTGLEAVLLNTSAVYLKWKAPPQAAHNGILRTYQVIVRGGDLVNGTVLNNVTVNAGTPSLLLTNLSSGIVYTVEVAAGTRAGLGPFTSPATLRLDPASRQVFRDQHHRQPIGQHPGMGPGQNDFLTETWFMALLGSMVAVMLLLFGAMLLVRRRQLLTKKTTLPGNSRSNGGILATPLSLKAAVGLPHPMSTALVPHPHDSTLWIEPNRAASWRHSELSDKDCANHLLEPADYAEVDAVHTGSLYATTTLVPKYTGKAVNNRLPTGWVQICPQGSEKGEHCYSSQNNFYNSNIYSDTYVCNDYPQSTGGGSIGKPSSLIVSQCGRKAISELGCCEEDHLISAHHTNTLRHPNKSFHLSHVITAQQQQQQQQQQQNGRLSAWRLQTNPVHTLSTFTPPPPAYNQYQPLYHNSSKSEPSTHS</sequence>
<keyword evidence="5" id="KW-0732">Signal</keyword>
<dbReference type="InterPro" id="IPR003598">
    <property type="entry name" value="Ig_sub2"/>
</dbReference>
<dbReference type="FunFam" id="2.60.40.10:FF:000008">
    <property type="entry name" value="roundabout homolog 2 isoform X2"/>
    <property type="match status" value="1"/>
</dbReference>
<dbReference type="GO" id="GO:0005886">
    <property type="term" value="C:plasma membrane"/>
    <property type="evidence" value="ECO:0007669"/>
    <property type="project" value="UniProtKB-SubCell"/>
</dbReference>
<dbReference type="GO" id="GO:0030154">
    <property type="term" value="P:cell differentiation"/>
    <property type="evidence" value="ECO:0007669"/>
    <property type="project" value="UniProtKB-ARBA"/>
</dbReference>
<feature type="domain" description="Ig-like" evidence="14">
    <location>
        <begin position="46"/>
        <end position="133"/>
    </location>
</feature>
<comment type="caution">
    <text evidence="16">The sequence shown here is derived from an EMBL/GenBank/DDBJ whole genome shotgun (WGS) entry which is preliminary data.</text>
</comment>
<dbReference type="InterPro" id="IPR013098">
    <property type="entry name" value="Ig_I-set"/>
</dbReference>
<evidence type="ECO:0000256" key="1">
    <source>
        <dbReference type="ARBA" id="ARBA00004167"/>
    </source>
</evidence>
<feature type="transmembrane region" description="Helical" evidence="13">
    <location>
        <begin position="707"/>
        <end position="729"/>
    </location>
</feature>
<evidence type="ECO:0000313" key="17">
    <source>
        <dbReference type="Proteomes" id="UP001461498"/>
    </source>
</evidence>
<evidence type="ECO:0000256" key="13">
    <source>
        <dbReference type="SAM" id="Phobius"/>
    </source>
</evidence>
<keyword evidence="7 13" id="KW-1133">Transmembrane helix</keyword>
<keyword evidence="4 13" id="KW-0812">Transmembrane</keyword>
<dbReference type="PROSITE" id="PS50835">
    <property type="entry name" value="IG_LIKE"/>
    <property type="match status" value="3"/>
</dbReference>
<dbReference type="FunFam" id="2.60.40.10:FF:000005">
    <property type="entry name" value="Neuronal cell adhesion molecule"/>
    <property type="match status" value="1"/>
</dbReference>
<keyword evidence="17" id="KW-1185">Reference proteome</keyword>
<evidence type="ECO:0000256" key="6">
    <source>
        <dbReference type="ARBA" id="ARBA00022737"/>
    </source>
</evidence>
<evidence type="ECO:0000256" key="7">
    <source>
        <dbReference type="ARBA" id="ARBA00022989"/>
    </source>
</evidence>
<name>A0AAW1CYA3_9HEMI</name>
<evidence type="ECO:0000313" key="16">
    <source>
        <dbReference type="EMBL" id="KAK9503659.1"/>
    </source>
</evidence>
<evidence type="ECO:0000256" key="8">
    <source>
        <dbReference type="ARBA" id="ARBA00023136"/>
    </source>
</evidence>
<protein>
    <submittedName>
        <fullName evidence="16">Uncharacterized protein</fullName>
    </submittedName>
</protein>
<dbReference type="InterPro" id="IPR036116">
    <property type="entry name" value="FN3_sf"/>
</dbReference>
<keyword evidence="8 13" id="KW-0472">Membrane</keyword>
<feature type="domain" description="Fibronectin type-III" evidence="15">
    <location>
        <begin position="478"/>
        <end position="573"/>
    </location>
</feature>
<keyword evidence="9" id="KW-1015">Disulfide bond</keyword>
<dbReference type="FunFam" id="2.60.40.10:FF:001167">
    <property type="entry name" value="Roundabout 2, isoform B"/>
    <property type="match status" value="1"/>
</dbReference>
<dbReference type="SMART" id="SM00409">
    <property type="entry name" value="IG"/>
    <property type="match status" value="3"/>
</dbReference>
<dbReference type="EMBL" id="JAPXFL010000007">
    <property type="protein sequence ID" value="KAK9503659.1"/>
    <property type="molecule type" value="Genomic_DNA"/>
</dbReference>
<dbReference type="Pfam" id="PF00041">
    <property type="entry name" value="fn3"/>
    <property type="match status" value="2"/>
</dbReference>
<proteinExistence type="predicted"/>
<dbReference type="Pfam" id="PF07679">
    <property type="entry name" value="I-set"/>
    <property type="match status" value="1"/>
</dbReference>
<evidence type="ECO:0000256" key="9">
    <source>
        <dbReference type="ARBA" id="ARBA00023157"/>
    </source>
</evidence>
<evidence type="ECO:0000256" key="2">
    <source>
        <dbReference type="ARBA" id="ARBA00004236"/>
    </source>
</evidence>
<gene>
    <name evidence="16" type="ORF">O3M35_010174</name>
</gene>
<evidence type="ECO:0000259" key="15">
    <source>
        <dbReference type="PROSITE" id="PS50853"/>
    </source>
</evidence>
<dbReference type="PROSITE" id="PS50853">
    <property type="entry name" value="FN3"/>
    <property type="match status" value="3"/>
</dbReference>
<dbReference type="SUPFAM" id="SSF49265">
    <property type="entry name" value="Fibronectin type III"/>
    <property type="match status" value="2"/>
</dbReference>
<evidence type="ECO:0000256" key="10">
    <source>
        <dbReference type="ARBA" id="ARBA00023180"/>
    </source>
</evidence>
<feature type="domain" description="Fibronectin type-III" evidence="15">
    <location>
        <begin position="578"/>
        <end position="675"/>
    </location>
</feature>
<dbReference type="Proteomes" id="UP001461498">
    <property type="component" value="Unassembled WGS sequence"/>
</dbReference>
<feature type="region of interest" description="Disordered" evidence="12">
    <location>
        <begin position="967"/>
        <end position="998"/>
    </location>
</feature>
<dbReference type="GO" id="GO:0098609">
    <property type="term" value="P:cell-cell adhesion"/>
    <property type="evidence" value="ECO:0007669"/>
    <property type="project" value="UniProtKB-ARBA"/>
</dbReference>
<keyword evidence="11" id="KW-0393">Immunoglobulin domain</keyword>